<proteinExistence type="predicted"/>
<dbReference type="AlphaFoldDB" id="A0A2P2PWQ6"/>
<protein>
    <submittedName>
        <fullName evidence="1">Uncharacterized protein</fullName>
    </submittedName>
</protein>
<name>A0A2P2PWQ6_RHIMU</name>
<dbReference type="EMBL" id="GGEC01078595">
    <property type="protein sequence ID" value="MBX59079.1"/>
    <property type="molecule type" value="Transcribed_RNA"/>
</dbReference>
<sequence length="56" mass="6192">MSLGKMTLKMDTISIVSSSMNHTFPSASTFWDAPMTTEPNLQLWLAKGSTRSCLHC</sequence>
<evidence type="ECO:0000313" key="1">
    <source>
        <dbReference type="EMBL" id="MBX59079.1"/>
    </source>
</evidence>
<reference evidence="1" key="1">
    <citation type="submission" date="2018-02" db="EMBL/GenBank/DDBJ databases">
        <title>Rhizophora mucronata_Transcriptome.</title>
        <authorList>
            <person name="Meera S.P."/>
            <person name="Sreeshan A."/>
            <person name="Augustine A."/>
        </authorList>
    </citation>
    <scope>NUCLEOTIDE SEQUENCE</scope>
    <source>
        <tissue evidence="1">Leaf</tissue>
    </source>
</reference>
<accession>A0A2P2PWQ6</accession>
<organism evidence="1">
    <name type="scientific">Rhizophora mucronata</name>
    <name type="common">Asiatic mangrove</name>
    <dbReference type="NCBI Taxonomy" id="61149"/>
    <lineage>
        <taxon>Eukaryota</taxon>
        <taxon>Viridiplantae</taxon>
        <taxon>Streptophyta</taxon>
        <taxon>Embryophyta</taxon>
        <taxon>Tracheophyta</taxon>
        <taxon>Spermatophyta</taxon>
        <taxon>Magnoliopsida</taxon>
        <taxon>eudicotyledons</taxon>
        <taxon>Gunneridae</taxon>
        <taxon>Pentapetalae</taxon>
        <taxon>rosids</taxon>
        <taxon>fabids</taxon>
        <taxon>Malpighiales</taxon>
        <taxon>Rhizophoraceae</taxon>
        <taxon>Rhizophora</taxon>
    </lineage>
</organism>